<evidence type="ECO:0000313" key="3">
    <source>
        <dbReference type="Proteomes" id="UP000004506"/>
    </source>
</evidence>
<keyword evidence="1" id="KW-0472">Membrane</keyword>
<evidence type="ECO:0000313" key="2">
    <source>
        <dbReference type="EMBL" id="EDU57244.1"/>
    </source>
</evidence>
<reference evidence="2 3" key="3">
    <citation type="submission" date="2008-05" db="EMBL/GenBank/DDBJ databases">
        <authorList>
            <person name="Fulton L."/>
            <person name="Clifton S."/>
            <person name="Fulton B."/>
            <person name="Xu J."/>
            <person name="Minx P."/>
            <person name="Pepin K.H."/>
            <person name="Johnson M."/>
            <person name="Thiruvilangam P."/>
            <person name="Bhonagiri V."/>
            <person name="Nash W.E."/>
            <person name="Mardis E.R."/>
            <person name="Wilson R.K."/>
        </authorList>
    </citation>
    <scope>NUCLEOTIDE SEQUENCE [LARGE SCALE GENOMIC DNA]</scope>
    <source>
        <strain evidence="2 3">ATCC 25827</strain>
    </source>
</reference>
<organism evidence="2 3">
    <name type="scientific">Providencia stuartii ATCC 25827</name>
    <dbReference type="NCBI Taxonomy" id="471874"/>
    <lineage>
        <taxon>Bacteria</taxon>
        <taxon>Pseudomonadati</taxon>
        <taxon>Pseudomonadota</taxon>
        <taxon>Gammaproteobacteria</taxon>
        <taxon>Enterobacterales</taxon>
        <taxon>Morganellaceae</taxon>
        <taxon>Providencia</taxon>
    </lineage>
</organism>
<reference evidence="3" key="2">
    <citation type="submission" date="2008-04" db="EMBL/GenBank/DDBJ databases">
        <title>Draft genome sequence of Providencia stuartii(ATCC 25827).</title>
        <authorList>
            <person name="Sudarsanam P."/>
            <person name="Ley R."/>
            <person name="Guruge J."/>
            <person name="Turnbaugh P.J."/>
            <person name="Mahowald M."/>
            <person name="Liep D."/>
            <person name="Gordon J."/>
        </authorList>
    </citation>
    <scope>NUCLEOTIDE SEQUENCE [LARGE SCALE GENOMIC DNA]</scope>
    <source>
        <strain evidence="3">ATCC 25827</strain>
    </source>
</reference>
<sequence>MRWGLGFGVWGLGFNFIISIITTIKTMYQPPYRVLWDAVI</sequence>
<proteinExistence type="predicted"/>
<gene>
    <name evidence="2" type="ORF">PROSTU_04485</name>
</gene>
<protein>
    <submittedName>
        <fullName evidence="2">Uncharacterized protein</fullName>
    </submittedName>
</protein>
<reference evidence="3" key="1">
    <citation type="submission" date="2008-04" db="EMBL/GenBank/DDBJ databases">
        <title>Draft genome sequence of Providencia stuartii (ATCC 25827).</title>
        <authorList>
            <person name="Sudarsanam P."/>
            <person name="Ley R."/>
            <person name="Guruge J."/>
            <person name="Turnbaugh P.J."/>
            <person name="Mahowald M."/>
            <person name="Liep D."/>
            <person name="Gordon J."/>
        </authorList>
    </citation>
    <scope>NUCLEOTIDE SEQUENCE [LARGE SCALE GENOMIC DNA]</scope>
    <source>
        <strain evidence="3">ATCC 25827</strain>
    </source>
</reference>
<dbReference type="Proteomes" id="UP000004506">
    <property type="component" value="Unassembled WGS sequence"/>
</dbReference>
<dbReference type="AlphaFoldDB" id="A0AA86YRS9"/>
<keyword evidence="1" id="KW-0812">Transmembrane</keyword>
<comment type="caution">
    <text evidence="2">The sequence shown here is derived from an EMBL/GenBank/DDBJ whole genome shotgun (WGS) entry which is preliminary data.</text>
</comment>
<keyword evidence="1" id="KW-1133">Transmembrane helix</keyword>
<evidence type="ECO:0000256" key="1">
    <source>
        <dbReference type="SAM" id="Phobius"/>
    </source>
</evidence>
<feature type="transmembrane region" description="Helical" evidence="1">
    <location>
        <begin position="6"/>
        <end position="24"/>
    </location>
</feature>
<name>A0AA86YRS9_PROST</name>
<dbReference type="EMBL" id="ABJD02000118">
    <property type="protein sequence ID" value="EDU57244.1"/>
    <property type="molecule type" value="Genomic_DNA"/>
</dbReference>
<accession>A0AA86YRS9</accession>